<evidence type="ECO:0000313" key="2">
    <source>
        <dbReference type="Proteomes" id="UP001597405"/>
    </source>
</evidence>
<dbReference type="Gene3D" id="1.10.10.10">
    <property type="entry name" value="Winged helix-like DNA-binding domain superfamily/Winged helix DNA-binding domain"/>
    <property type="match status" value="1"/>
</dbReference>
<name>A0ABW4UGR5_9HYPH</name>
<dbReference type="SUPFAM" id="SSF46894">
    <property type="entry name" value="C-terminal effector domain of the bipartite response regulators"/>
    <property type="match status" value="1"/>
</dbReference>
<dbReference type="InterPro" id="IPR016032">
    <property type="entry name" value="Sig_transdc_resp-reg_C-effctor"/>
</dbReference>
<protein>
    <recommendedName>
        <fullName evidence="3">OmpR/PhoB-type domain-containing protein</fullName>
    </recommendedName>
</protein>
<evidence type="ECO:0008006" key="3">
    <source>
        <dbReference type="Google" id="ProtNLM"/>
    </source>
</evidence>
<keyword evidence="2" id="KW-1185">Reference proteome</keyword>
<evidence type="ECO:0000313" key="1">
    <source>
        <dbReference type="EMBL" id="MFD1985555.1"/>
    </source>
</evidence>
<dbReference type="InterPro" id="IPR051677">
    <property type="entry name" value="AfsR-DnrI-RedD_regulator"/>
</dbReference>
<dbReference type="PANTHER" id="PTHR35807">
    <property type="entry name" value="TRANSCRIPTIONAL REGULATOR REDD-RELATED"/>
    <property type="match status" value="1"/>
</dbReference>
<comment type="caution">
    <text evidence="1">The sequence shown here is derived from an EMBL/GenBank/DDBJ whole genome shotgun (WGS) entry which is preliminary data.</text>
</comment>
<dbReference type="EMBL" id="JBHUGZ010000016">
    <property type="protein sequence ID" value="MFD1985555.1"/>
    <property type="molecule type" value="Genomic_DNA"/>
</dbReference>
<proteinExistence type="predicted"/>
<dbReference type="RefSeq" id="WP_379101946.1">
    <property type="nucleotide sequence ID" value="NZ_JBHUGZ010000016.1"/>
</dbReference>
<reference evidence="2" key="1">
    <citation type="journal article" date="2019" name="Int. J. Syst. Evol. Microbiol.">
        <title>The Global Catalogue of Microorganisms (GCM) 10K type strain sequencing project: providing services to taxonomists for standard genome sequencing and annotation.</title>
        <authorList>
            <consortium name="The Broad Institute Genomics Platform"/>
            <consortium name="The Broad Institute Genome Sequencing Center for Infectious Disease"/>
            <person name="Wu L."/>
            <person name="Ma J."/>
        </authorList>
    </citation>
    <scope>NUCLEOTIDE SEQUENCE [LARGE SCALE GENOMIC DNA]</scope>
    <source>
        <strain evidence="2">CGMCC 1.16225</strain>
    </source>
</reference>
<dbReference type="Proteomes" id="UP001597405">
    <property type="component" value="Unassembled WGS sequence"/>
</dbReference>
<organism evidence="1 2">
    <name type="scientific">Mesorhizobium newzealandense</name>
    <dbReference type="NCBI Taxonomy" id="1300302"/>
    <lineage>
        <taxon>Bacteria</taxon>
        <taxon>Pseudomonadati</taxon>
        <taxon>Pseudomonadota</taxon>
        <taxon>Alphaproteobacteria</taxon>
        <taxon>Hyphomicrobiales</taxon>
        <taxon>Phyllobacteriaceae</taxon>
        <taxon>Mesorhizobium</taxon>
    </lineage>
</organism>
<gene>
    <name evidence="1" type="ORF">ACFSOZ_24165</name>
</gene>
<sequence length="152" mass="17247">MEPIFEDVRPLLRLRVFGAMEAWSWTGESILPRGRKAQAILAYLAMCGEAVVPRRRLARLLWSTRWDEQARASLRQSLMELRRGIIAIAPELLCIEKDRVSLQIAKVWIDGIGISATARRSVSQRDPATFLETLRGLDVAFDQWIDTRAVSG</sequence>
<dbReference type="InterPro" id="IPR036388">
    <property type="entry name" value="WH-like_DNA-bd_sf"/>
</dbReference>
<accession>A0ABW4UGR5</accession>